<gene>
    <name evidence="1" type="ORF">E5357_00095</name>
</gene>
<evidence type="ECO:0000313" key="2">
    <source>
        <dbReference type="Proteomes" id="UP000307720"/>
    </source>
</evidence>
<dbReference type="EMBL" id="SRZB01000001">
    <property type="protein sequence ID" value="TGY00618.1"/>
    <property type="molecule type" value="Genomic_DNA"/>
</dbReference>
<comment type="caution">
    <text evidence="1">The sequence shown here is derived from an EMBL/GenBank/DDBJ whole genome shotgun (WGS) entry which is preliminary data.</text>
</comment>
<accession>A0AC61R3C2</accession>
<sequence>MIRKLQESDIDQVADIWLDTNLKAHDFIPAQYWKDHFESVKKMLLQSEVYVYENETTHNIDGFLGLSANYIAGIFVRSNAQSRGIGKLLLDFAKAKKGHLTLSVYQKNARAVKFYQRESFQIQHKNIDENTGEKEYTMIWKQ</sequence>
<dbReference type="Proteomes" id="UP000307720">
    <property type="component" value="Unassembled WGS sequence"/>
</dbReference>
<proteinExistence type="predicted"/>
<reference evidence="1" key="1">
    <citation type="submission" date="2019-04" db="EMBL/GenBank/DDBJ databases">
        <title>Microbes associate with the intestines of laboratory mice.</title>
        <authorList>
            <person name="Navarre W."/>
            <person name="Wong E."/>
            <person name="Huang K."/>
            <person name="Tropini C."/>
            <person name="Ng K."/>
            <person name="Yu B."/>
        </authorList>
    </citation>
    <scope>NUCLEOTIDE SEQUENCE</scope>
    <source>
        <strain evidence="1">NM72_1-8</strain>
    </source>
</reference>
<evidence type="ECO:0000313" key="1">
    <source>
        <dbReference type="EMBL" id="TGY00618.1"/>
    </source>
</evidence>
<name>A0AC61R3C2_9FIRM</name>
<organism evidence="1 2">
    <name type="scientific">Hominisplanchenecus murintestinalis</name>
    <dbReference type="NCBI Taxonomy" id="2941517"/>
    <lineage>
        <taxon>Bacteria</taxon>
        <taxon>Bacillati</taxon>
        <taxon>Bacillota</taxon>
        <taxon>Clostridia</taxon>
        <taxon>Lachnospirales</taxon>
        <taxon>Lachnospiraceae</taxon>
        <taxon>Hominisplanchenecus</taxon>
    </lineage>
</organism>
<keyword evidence="2" id="KW-1185">Reference proteome</keyword>
<protein>
    <submittedName>
        <fullName evidence="1">GNAT family N-acetyltransferase</fullName>
    </submittedName>
</protein>